<dbReference type="Proteomes" id="UP000424752">
    <property type="component" value="Chromosome"/>
</dbReference>
<dbReference type="InterPro" id="IPR001466">
    <property type="entry name" value="Beta-lactam-related"/>
</dbReference>
<accession>A0A6I6ELZ3</accession>
<dbReference type="GO" id="GO:0016787">
    <property type="term" value="F:hydrolase activity"/>
    <property type="evidence" value="ECO:0007669"/>
    <property type="project" value="UniProtKB-KW"/>
</dbReference>
<feature type="domain" description="Beta-lactamase-related" evidence="2">
    <location>
        <begin position="112"/>
        <end position="416"/>
    </location>
</feature>
<dbReference type="SUPFAM" id="SSF56601">
    <property type="entry name" value="beta-lactamase/transpeptidase-like"/>
    <property type="match status" value="1"/>
</dbReference>
<dbReference type="EMBL" id="CP046509">
    <property type="protein sequence ID" value="QGU89568.1"/>
    <property type="molecule type" value="Genomic_DNA"/>
</dbReference>
<protein>
    <submittedName>
        <fullName evidence="3">Serine hydrolase</fullName>
    </submittedName>
</protein>
<dbReference type="KEGG" id="erwi:GN242_21260"/>
<sequence>MKKMKTGFCLMTLCLGLAFEAGAAPAPAPAKTHCPLPLTTCPQPQDKNLPDVKDMLTWTPAQRVVGYRNDYRSYPGDIFHAGKPVPLPSAHRNLSHVSYEYKGHKYSLENYLKRNNITGMMVIKDGKKVWDYYGKGNTKTTLWTSRSVGKSVVSTLVGIALKQGKIASLDDEAGKYNPALRGTAWEHVPLRSLLQHTSGVTWNEDYTNPTSDFSKLTQCEAGKDTYDCVSKLILDPQRKAYAQPGQIWSYSSGGAWVLGDTLEKATGETLAHYLQENIWKPYGMVNDGVWHSYWPGKHDVGAHGFNATLEDWGKFGLFVMNNGVLPDGTKALPDGWVEEASTWNKAQNSVTTAYPEGQFGYQWWNKYVPLDTKGASPVEGLTRNKALSAEGIYGQMIAIDQPQKLVIVQWATWPVAEPAADGQSLEASLLFNAIANKLSHTAE</sequence>
<feature type="signal peptide" evidence="1">
    <location>
        <begin position="1"/>
        <end position="23"/>
    </location>
</feature>
<organism evidence="3 4">
    <name type="scientific">Erwinia sorbitola</name>
    <dbReference type="NCBI Taxonomy" id="2681984"/>
    <lineage>
        <taxon>Bacteria</taxon>
        <taxon>Pseudomonadati</taxon>
        <taxon>Pseudomonadota</taxon>
        <taxon>Gammaproteobacteria</taxon>
        <taxon>Enterobacterales</taxon>
        <taxon>Erwiniaceae</taxon>
        <taxon>Erwinia</taxon>
    </lineage>
</organism>
<dbReference type="Gene3D" id="3.40.710.10">
    <property type="entry name" value="DD-peptidase/beta-lactamase superfamily"/>
    <property type="match status" value="1"/>
</dbReference>
<dbReference type="PANTHER" id="PTHR43283">
    <property type="entry name" value="BETA-LACTAMASE-RELATED"/>
    <property type="match status" value="1"/>
</dbReference>
<evidence type="ECO:0000256" key="1">
    <source>
        <dbReference type="SAM" id="SignalP"/>
    </source>
</evidence>
<evidence type="ECO:0000259" key="2">
    <source>
        <dbReference type="Pfam" id="PF00144"/>
    </source>
</evidence>
<name>A0A6I6ELZ3_9GAMM</name>
<feature type="chain" id="PRO_5026318775" evidence="1">
    <location>
        <begin position="24"/>
        <end position="443"/>
    </location>
</feature>
<dbReference type="PANTHER" id="PTHR43283:SF14">
    <property type="entry name" value="BLL8153 PROTEIN"/>
    <property type="match status" value="1"/>
</dbReference>
<dbReference type="InterPro" id="IPR012338">
    <property type="entry name" value="Beta-lactam/transpept-like"/>
</dbReference>
<dbReference type="InterPro" id="IPR050789">
    <property type="entry name" value="Diverse_Enzym_Activities"/>
</dbReference>
<dbReference type="RefSeq" id="WP_156288162.1">
    <property type="nucleotide sequence ID" value="NZ_CP046509.1"/>
</dbReference>
<dbReference type="AlphaFoldDB" id="A0A6I6ELZ3"/>
<evidence type="ECO:0000313" key="3">
    <source>
        <dbReference type="EMBL" id="QGU89568.1"/>
    </source>
</evidence>
<proteinExistence type="predicted"/>
<evidence type="ECO:0000313" key="4">
    <source>
        <dbReference type="Proteomes" id="UP000424752"/>
    </source>
</evidence>
<dbReference type="Pfam" id="PF00144">
    <property type="entry name" value="Beta-lactamase"/>
    <property type="match status" value="1"/>
</dbReference>
<reference evidence="3 4" key="1">
    <citation type="submission" date="2019-12" db="EMBL/GenBank/DDBJ databases">
        <title>Erwinia sp. nov., isolated from droppings of birds in the Qinghai-Tiebt plateau of China.</title>
        <authorList>
            <person name="Ge Y."/>
        </authorList>
    </citation>
    <scope>NUCLEOTIDE SEQUENCE [LARGE SCALE GENOMIC DNA]</scope>
    <source>
        <strain evidence="3 4">J780</strain>
    </source>
</reference>
<keyword evidence="3" id="KW-0378">Hydrolase</keyword>
<keyword evidence="1" id="KW-0732">Signal</keyword>
<gene>
    <name evidence="3" type="ORF">GN242_21260</name>
</gene>